<sequence length="214" mass="23127">MAQLAEPSRTSCVENAIGLEPSLPKSSENAASEGATTPVPGDIGATGGPVEAVTSHQDHLVDEPTALIVLSTPTTPVSPSTPKKATKSIMATIATSPTAEQLPSLDEEHSGSDKTPPTTPGPVTPKHSRQSVVYLCEDDEYDLIPPAFRTPDTIPWWDEVREYCGQIPKCDFCGSRLFRWWSLEFCCPVCDCDNGFNSLGQPLCVFEDPEEDEY</sequence>
<feature type="region of interest" description="Disordered" evidence="1">
    <location>
        <begin position="1"/>
        <end position="128"/>
    </location>
</feature>
<comment type="caution">
    <text evidence="2">The sequence shown here is derived from an EMBL/GenBank/DDBJ whole genome shotgun (WGS) entry which is preliminary data.</text>
</comment>
<organism evidence="2 3">
    <name type="scientific">Echria macrotheca</name>
    <dbReference type="NCBI Taxonomy" id="438768"/>
    <lineage>
        <taxon>Eukaryota</taxon>
        <taxon>Fungi</taxon>
        <taxon>Dikarya</taxon>
        <taxon>Ascomycota</taxon>
        <taxon>Pezizomycotina</taxon>
        <taxon>Sordariomycetes</taxon>
        <taxon>Sordariomycetidae</taxon>
        <taxon>Sordariales</taxon>
        <taxon>Schizotheciaceae</taxon>
        <taxon>Echria</taxon>
    </lineage>
</organism>
<evidence type="ECO:0000313" key="2">
    <source>
        <dbReference type="EMBL" id="KAK1749694.1"/>
    </source>
</evidence>
<feature type="compositionally biased region" description="Low complexity" evidence="1">
    <location>
        <begin position="71"/>
        <end position="83"/>
    </location>
</feature>
<evidence type="ECO:0000313" key="3">
    <source>
        <dbReference type="Proteomes" id="UP001239445"/>
    </source>
</evidence>
<proteinExistence type="predicted"/>
<gene>
    <name evidence="2" type="ORF">QBC47DRAFT_130999</name>
</gene>
<keyword evidence="3" id="KW-1185">Reference proteome</keyword>
<dbReference type="AlphaFoldDB" id="A0AAJ0B0Z6"/>
<reference evidence="2" key="1">
    <citation type="submission" date="2023-06" db="EMBL/GenBank/DDBJ databases">
        <title>Genome-scale phylogeny and comparative genomics of the fungal order Sordariales.</title>
        <authorList>
            <consortium name="Lawrence Berkeley National Laboratory"/>
            <person name="Hensen N."/>
            <person name="Bonometti L."/>
            <person name="Westerberg I."/>
            <person name="Brannstrom I.O."/>
            <person name="Guillou S."/>
            <person name="Cros-Aarteil S."/>
            <person name="Calhoun S."/>
            <person name="Haridas S."/>
            <person name="Kuo A."/>
            <person name="Mondo S."/>
            <person name="Pangilinan J."/>
            <person name="Riley R."/>
            <person name="Labutti K."/>
            <person name="Andreopoulos B."/>
            <person name="Lipzen A."/>
            <person name="Chen C."/>
            <person name="Yanf M."/>
            <person name="Daum C."/>
            <person name="Ng V."/>
            <person name="Clum A."/>
            <person name="Steindorff A."/>
            <person name="Ohm R."/>
            <person name="Martin F."/>
            <person name="Silar P."/>
            <person name="Natvig D."/>
            <person name="Lalanne C."/>
            <person name="Gautier V."/>
            <person name="Ament-Velasquez S.L."/>
            <person name="Kruys A."/>
            <person name="Hutchinson M.I."/>
            <person name="Powell A.J."/>
            <person name="Barry K."/>
            <person name="Miller A.N."/>
            <person name="Grigoriev I.V."/>
            <person name="Debuchy R."/>
            <person name="Gladieux P."/>
            <person name="Thoren M.H."/>
            <person name="Johannesson H."/>
        </authorList>
    </citation>
    <scope>NUCLEOTIDE SEQUENCE</scope>
    <source>
        <strain evidence="2">PSN4</strain>
    </source>
</reference>
<accession>A0AAJ0B0Z6</accession>
<protein>
    <submittedName>
        <fullName evidence="2">Uncharacterized protein</fullName>
    </submittedName>
</protein>
<dbReference type="EMBL" id="MU839853">
    <property type="protein sequence ID" value="KAK1749694.1"/>
    <property type="molecule type" value="Genomic_DNA"/>
</dbReference>
<name>A0AAJ0B0Z6_9PEZI</name>
<dbReference type="Proteomes" id="UP001239445">
    <property type="component" value="Unassembled WGS sequence"/>
</dbReference>
<evidence type="ECO:0000256" key="1">
    <source>
        <dbReference type="SAM" id="MobiDB-lite"/>
    </source>
</evidence>